<feature type="compositionally biased region" description="Basic and acidic residues" evidence="1">
    <location>
        <begin position="160"/>
        <end position="179"/>
    </location>
</feature>
<dbReference type="Proteomes" id="UP000515800">
    <property type="component" value="Chromosome"/>
</dbReference>
<reference evidence="2 3" key="1">
    <citation type="submission" date="2020-08" db="EMBL/GenBank/DDBJ databases">
        <title>Genome sequence of Weissella diestrammenae KACC 16890T.</title>
        <authorList>
            <person name="Hyun D.-W."/>
            <person name="Bae J.-W."/>
        </authorList>
    </citation>
    <scope>NUCLEOTIDE SEQUENCE [LARGE SCALE GENOMIC DNA]</scope>
    <source>
        <strain evidence="2 3">KACC 16890</strain>
    </source>
</reference>
<feature type="compositionally biased region" description="Polar residues" evidence="1">
    <location>
        <begin position="97"/>
        <end position="114"/>
    </location>
</feature>
<accession>A0A7G9T5J4</accession>
<gene>
    <name evidence="2" type="ORF">H9L19_00230</name>
</gene>
<evidence type="ECO:0000256" key="1">
    <source>
        <dbReference type="SAM" id="MobiDB-lite"/>
    </source>
</evidence>
<sequence length="217" mass="25301">MKESAINWINIGSVSNLADDTLSLANTWVSQNQELKILNRYVLKKSDQLPPAYAHHQVVAYQVTWRKALQQFKGKWQWREVTSYLYIIVKSVTTEDPQAVTQTMTQKVVENTPSPEKKMIPHKEHATDKSNLSHQIRQQKNSKQAHQDTKKHQPHNGTGPEHRLKSLDKQKGDRDGRRGEKQRRQKTTEMNQPPHESIILHGLEKRHQKIFNRRQLG</sequence>
<feature type="compositionally biased region" description="Basic and acidic residues" evidence="1">
    <location>
        <begin position="115"/>
        <end position="128"/>
    </location>
</feature>
<dbReference type="AlphaFoldDB" id="A0A7G9T5J4"/>
<dbReference type="RefSeq" id="WP_187529202.1">
    <property type="nucleotide sequence ID" value="NZ_CP060724.1"/>
</dbReference>
<dbReference type="KEGG" id="wdi:H9L19_00230"/>
<evidence type="ECO:0000313" key="2">
    <source>
        <dbReference type="EMBL" id="QNN75369.1"/>
    </source>
</evidence>
<feature type="region of interest" description="Disordered" evidence="1">
    <location>
        <begin position="97"/>
        <end position="206"/>
    </location>
</feature>
<organism evidence="2 3">
    <name type="scientific">Weissella diestrammenae</name>
    <dbReference type="NCBI Taxonomy" id="1162633"/>
    <lineage>
        <taxon>Bacteria</taxon>
        <taxon>Bacillati</taxon>
        <taxon>Bacillota</taxon>
        <taxon>Bacilli</taxon>
        <taxon>Lactobacillales</taxon>
        <taxon>Lactobacillaceae</taxon>
        <taxon>Weissella</taxon>
    </lineage>
</organism>
<proteinExistence type="predicted"/>
<dbReference type="EMBL" id="CP060724">
    <property type="protein sequence ID" value="QNN75369.1"/>
    <property type="molecule type" value="Genomic_DNA"/>
</dbReference>
<protein>
    <submittedName>
        <fullName evidence="2">Uncharacterized protein</fullName>
    </submittedName>
</protein>
<evidence type="ECO:0000313" key="3">
    <source>
        <dbReference type="Proteomes" id="UP000515800"/>
    </source>
</evidence>
<name>A0A7G9T5J4_9LACO</name>
<feature type="compositionally biased region" description="Polar residues" evidence="1">
    <location>
        <begin position="129"/>
        <end position="144"/>
    </location>
</feature>
<keyword evidence="3" id="KW-1185">Reference proteome</keyword>